<dbReference type="GO" id="GO:0008763">
    <property type="term" value="F:UDP-N-acetylmuramate-L-alanine ligase activity"/>
    <property type="evidence" value="ECO:0007669"/>
    <property type="project" value="UniProtKB-UniRule"/>
</dbReference>
<feature type="binding site" evidence="14">
    <location>
        <begin position="128"/>
        <end position="134"/>
    </location>
    <ligand>
        <name>ATP</name>
        <dbReference type="ChEBI" id="CHEBI:30616"/>
    </ligand>
</feature>
<dbReference type="AlphaFoldDB" id="A0A317N0G8"/>
<dbReference type="InterPro" id="IPR000713">
    <property type="entry name" value="Mur_ligase_N"/>
</dbReference>
<reference evidence="18 19" key="1">
    <citation type="submission" date="2018-05" db="EMBL/GenBank/DDBJ databases">
        <title>Genomic Encyclopedia of Type Strains, Phase IV (KMG-IV): sequencing the most valuable type-strain genomes for metagenomic binning, comparative biology and taxonomic classification.</title>
        <authorList>
            <person name="Goeker M."/>
        </authorList>
    </citation>
    <scope>NUCLEOTIDE SEQUENCE [LARGE SCALE GENOMIC DNA]</scope>
    <source>
        <strain evidence="18 19">DSM 23606</strain>
    </source>
</reference>
<dbReference type="FunFam" id="3.40.1190.10:FF:000001">
    <property type="entry name" value="UDP-N-acetylmuramate--L-alanine ligase"/>
    <property type="match status" value="1"/>
</dbReference>
<evidence type="ECO:0000259" key="16">
    <source>
        <dbReference type="Pfam" id="PF02875"/>
    </source>
</evidence>
<dbReference type="UniPathway" id="UPA00219"/>
<evidence type="ECO:0000259" key="17">
    <source>
        <dbReference type="Pfam" id="PF08245"/>
    </source>
</evidence>
<dbReference type="Gene3D" id="3.40.50.720">
    <property type="entry name" value="NAD(P)-binding Rossmann-like Domain"/>
    <property type="match status" value="1"/>
</dbReference>
<comment type="caution">
    <text evidence="18">The sequence shown here is derived from an EMBL/GenBank/DDBJ whole genome shotgun (WGS) entry which is preliminary data.</text>
</comment>
<keyword evidence="10 14" id="KW-0573">Peptidoglycan synthesis</keyword>
<evidence type="ECO:0000313" key="18">
    <source>
        <dbReference type="EMBL" id="PWV61830.1"/>
    </source>
</evidence>
<dbReference type="InterPro" id="IPR005758">
    <property type="entry name" value="UDP-N-AcMur_Ala_ligase_MurC"/>
</dbReference>
<organism evidence="18 19">
    <name type="scientific">Plasticicumulans acidivorans</name>
    <dbReference type="NCBI Taxonomy" id="886464"/>
    <lineage>
        <taxon>Bacteria</taxon>
        <taxon>Pseudomonadati</taxon>
        <taxon>Pseudomonadota</taxon>
        <taxon>Gammaproteobacteria</taxon>
        <taxon>Candidatus Competibacteraceae</taxon>
        <taxon>Plasticicumulans</taxon>
    </lineage>
</organism>
<evidence type="ECO:0000256" key="10">
    <source>
        <dbReference type="ARBA" id="ARBA00022984"/>
    </source>
</evidence>
<keyword evidence="12 14" id="KW-0961">Cell wall biogenesis/degradation</keyword>
<dbReference type="PANTHER" id="PTHR43445">
    <property type="entry name" value="UDP-N-ACETYLMURAMATE--L-ALANINE LIGASE-RELATED"/>
    <property type="match status" value="1"/>
</dbReference>
<dbReference type="EC" id="6.3.2.8" evidence="3 14"/>
<evidence type="ECO:0000256" key="14">
    <source>
        <dbReference type="HAMAP-Rule" id="MF_00046"/>
    </source>
</evidence>
<comment type="catalytic activity">
    <reaction evidence="13 14">
        <text>UDP-N-acetyl-alpha-D-muramate + L-alanine + ATP = UDP-N-acetyl-alpha-D-muramoyl-L-alanine + ADP + phosphate + H(+)</text>
        <dbReference type="Rhea" id="RHEA:23372"/>
        <dbReference type="ChEBI" id="CHEBI:15378"/>
        <dbReference type="ChEBI" id="CHEBI:30616"/>
        <dbReference type="ChEBI" id="CHEBI:43474"/>
        <dbReference type="ChEBI" id="CHEBI:57972"/>
        <dbReference type="ChEBI" id="CHEBI:70757"/>
        <dbReference type="ChEBI" id="CHEBI:83898"/>
        <dbReference type="ChEBI" id="CHEBI:456216"/>
        <dbReference type="EC" id="6.3.2.8"/>
    </reaction>
</comment>
<evidence type="ECO:0000256" key="12">
    <source>
        <dbReference type="ARBA" id="ARBA00023316"/>
    </source>
</evidence>
<evidence type="ECO:0000313" key="19">
    <source>
        <dbReference type="Proteomes" id="UP000246569"/>
    </source>
</evidence>
<evidence type="ECO:0000256" key="1">
    <source>
        <dbReference type="ARBA" id="ARBA00004496"/>
    </source>
</evidence>
<dbReference type="InterPro" id="IPR050061">
    <property type="entry name" value="MurCDEF_pg_biosynth"/>
</dbReference>
<feature type="domain" description="Mur ligase N-terminal catalytic" evidence="15">
    <location>
        <begin position="23"/>
        <end position="122"/>
    </location>
</feature>
<evidence type="ECO:0000256" key="11">
    <source>
        <dbReference type="ARBA" id="ARBA00023306"/>
    </source>
</evidence>
<protein>
    <recommendedName>
        <fullName evidence="3 14">UDP-N-acetylmuramate--L-alanine ligase</fullName>
        <ecNumber evidence="3 14">6.3.2.8</ecNumber>
    </recommendedName>
    <alternativeName>
        <fullName evidence="14">UDP-N-acetylmuramoyl-L-alanine synthetase</fullName>
    </alternativeName>
</protein>
<keyword evidence="8 14" id="KW-0067">ATP-binding</keyword>
<dbReference type="GO" id="GO:0008360">
    <property type="term" value="P:regulation of cell shape"/>
    <property type="evidence" value="ECO:0007669"/>
    <property type="project" value="UniProtKB-KW"/>
</dbReference>
<dbReference type="EMBL" id="QGTJ01000005">
    <property type="protein sequence ID" value="PWV61830.1"/>
    <property type="molecule type" value="Genomic_DNA"/>
</dbReference>
<name>A0A317N0G8_9GAMM</name>
<keyword evidence="4 14" id="KW-0963">Cytoplasm</keyword>
<keyword evidence="6 14" id="KW-0132">Cell division</keyword>
<dbReference type="Pfam" id="PF08245">
    <property type="entry name" value="Mur_ligase_M"/>
    <property type="match status" value="1"/>
</dbReference>
<dbReference type="Gene3D" id="3.40.1190.10">
    <property type="entry name" value="Mur-like, catalytic domain"/>
    <property type="match status" value="1"/>
</dbReference>
<accession>A0A317N0G8</accession>
<comment type="pathway">
    <text evidence="2 14">Cell wall biogenesis; peptidoglycan biosynthesis.</text>
</comment>
<feature type="domain" description="Mur ligase C-terminal" evidence="16">
    <location>
        <begin position="343"/>
        <end position="465"/>
    </location>
</feature>
<evidence type="ECO:0000256" key="7">
    <source>
        <dbReference type="ARBA" id="ARBA00022741"/>
    </source>
</evidence>
<feature type="domain" description="Mur ligase central" evidence="17">
    <location>
        <begin position="126"/>
        <end position="307"/>
    </location>
</feature>
<dbReference type="GO" id="GO:0009252">
    <property type="term" value="P:peptidoglycan biosynthetic process"/>
    <property type="evidence" value="ECO:0007669"/>
    <property type="project" value="UniProtKB-UniRule"/>
</dbReference>
<evidence type="ECO:0000256" key="6">
    <source>
        <dbReference type="ARBA" id="ARBA00022618"/>
    </source>
</evidence>
<dbReference type="Gene3D" id="3.90.190.20">
    <property type="entry name" value="Mur ligase, C-terminal domain"/>
    <property type="match status" value="1"/>
</dbReference>
<dbReference type="GO" id="GO:0005737">
    <property type="term" value="C:cytoplasm"/>
    <property type="evidence" value="ECO:0007669"/>
    <property type="project" value="UniProtKB-SubCell"/>
</dbReference>
<dbReference type="SUPFAM" id="SSF51984">
    <property type="entry name" value="MurCD N-terminal domain"/>
    <property type="match status" value="1"/>
</dbReference>
<comment type="subcellular location">
    <subcellularLocation>
        <location evidence="1 14">Cytoplasm</location>
    </subcellularLocation>
</comment>
<evidence type="ECO:0000256" key="9">
    <source>
        <dbReference type="ARBA" id="ARBA00022960"/>
    </source>
</evidence>
<proteinExistence type="inferred from homology"/>
<keyword evidence="19" id="KW-1185">Reference proteome</keyword>
<evidence type="ECO:0000256" key="4">
    <source>
        <dbReference type="ARBA" id="ARBA00022490"/>
    </source>
</evidence>
<dbReference type="NCBIfam" id="TIGR01082">
    <property type="entry name" value="murC"/>
    <property type="match status" value="1"/>
</dbReference>
<dbReference type="HAMAP" id="MF_00046">
    <property type="entry name" value="MurC"/>
    <property type="match status" value="1"/>
</dbReference>
<keyword evidence="11 14" id="KW-0131">Cell cycle</keyword>
<dbReference type="SUPFAM" id="SSF53244">
    <property type="entry name" value="MurD-like peptide ligases, peptide-binding domain"/>
    <property type="match status" value="1"/>
</dbReference>
<sequence length="482" mass="51527">MNSPVNAQGMLSPLSHGMRRIRKVHFVGIGGAGMSGIAEVLINLGYTVSGSDLASNAVTQRLVELGAQVFTGHRAENVAGRDCIVVSSAVTEDNPELITAREARLPVVPRAEMLAELMRFRYGIAVAGTHGKTTTTSLIASLLAEGGLDPTFVIGGRLNSAGANARLGAGKYLVAEADESDASFLYLQPMIAVVTNIDADHLSTYGGDFERLRGTFVEFLHHLPFYGLAVLCLDDPEVRRTLPQVNRPVLTYGTSEDCDVRATDIVQHGMQTHFTAHLSGGGVALKVTLNLPGRHSVLNALAAIGVAFELGVPVDTIRSALLGFQGIGRRFHQHGTLTLPQGGQIELMDDYGHHPREVAAVLDAIRGGWPQRRLVLAFQPHRYTRTRDLFEDFTQVLSTVDVLLLTDVYPAGEKPIAGVDGRALARAIRARGLVDPVFVDRAADLAAALPAVLRDGDLVLMMGAGDIGACANRLGREGWTAE</sequence>
<dbReference type="InterPro" id="IPR036615">
    <property type="entry name" value="Mur_ligase_C_dom_sf"/>
</dbReference>
<dbReference type="GO" id="GO:0071555">
    <property type="term" value="P:cell wall organization"/>
    <property type="evidence" value="ECO:0007669"/>
    <property type="project" value="UniProtKB-KW"/>
</dbReference>
<keyword evidence="7 14" id="KW-0547">Nucleotide-binding</keyword>
<dbReference type="Pfam" id="PF02875">
    <property type="entry name" value="Mur_ligase_C"/>
    <property type="match status" value="1"/>
</dbReference>
<keyword evidence="5 14" id="KW-0436">Ligase</keyword>
<dbReference type="Proteomes" id="UP000246569">
    <property type="component" value="Unassembled WGS sequence"/>
</dbReference>
<dbReference type="PANTHER" id="PTHR43445:SF3">
    <property type="entry name" value="UDP-N-ACETYLMURAMATE--L-ALANINE LIGASE"/>
    <property type="match status" value="1"/>
</dbReference>
<evidence type="ECO:0000256" key="5">
    <source>
        <dbReference type="ARBA" id="ARBA00022598"/>
    </source>
</evidence>
<dbReference type="GO" id="GO:0051301">
    <property type="term" value="P:cell division"/>
    <property type="evidence" value="ECO:0007669"/>
    <property type="project" value="UniProtKB-KW"/>
</dbReference>
<evidence type="ECO:0000256" key="2">
    <source>
        <dbReference type="ARBA" id="ARBA00004752"/>
    </source>
</evidence>
<comment type="function">
    <text evidence="14">Cell wall formation.</text>
</comment>
<dbReference type="GO" id="GO:0005524">
    <property type="term" value="F:ATP binding"/>
    <property type="evidence" value="ECO:0007669"/>
    <property type="project" value="UniProtKB-UniRule"/>
</dbReference>
<evidence type="ECO:0000256" key="3">
    <source>
        <dbReference type="ARBA" id="ARBA00012211"/>
    </source>
</evidence>
<gene>
    <name evidence="14" type="primary">murC</name>
    <name evidence="18" type="ORF">C7443_105264</name>
</gene>
<keyword evidence="9 14" id="KW-0133">Cell shape</keyword>
<evidence type="ECO:0000259" key="15">
    <source>
        <dbReference type="Pfam" id="PF01225"/>
    </source>
</evidence>
<comment type="similarity">
    <text evidence="14">Belongs to the MurCDEF family.</text>
</comment>
<dbReference type="InterPro" id="IPR036565">
    <property type="entry name" value="Mur-like_cat_sf"/>
</dbReference>
<evidence type="ECO:0000256" key="8">
    <source>
        <dbReference type="ARBA" id="ARBA00022840"/>
    </source>
</evidence>
<evidence type="ECO:0000256" key="13">
    <source>
        <dbReference type="ARBA" id="ARBA00047833"/>
    </source>
</evidence>
<dbReference type="Pfam" id="PF01225">
    <property type="entry name" value="Mur_ligase"/>
    <property type="match status" value="1"/>
</dbReference>
<dbReference type="InterPro" id="IPR013221">
    <property type="entry name" value="Mur_ligase_cen"/>
</dbReference>
<dbReference type="SUPFAM" id="SSF53623">
    <property type="entry name" value="MurD-like peptide ligases, catalytic domain"/>
    <property type="match status" value="1"/>
</dbReference>
<dbReference type="InterPro" id="IPR004101">
    <property type="entry name" value="Mur_ligase_C"/>
</dbReference>